<comment type="caution">
    <text evidence="10">The sequence shown here is derived from an EMBL/GenBank/DDBJ whole genome shotgun (WGS) entry which is preliminary data.</text>
</comment>
<dbReference type="AlphaFoldDB" id="A0A150R5E6"/>
<accession>A0A150R5E6</accession>
<reference evidence="10 11" key="1">
    <citation type="submission" date="2014-02" db="EMBL/GenBank/DDBJ databases">
        <title>The small core and large imbalanced accessory genome model reveals a collaborative survival strategy of Sorangium cellulosum strains in nature.</title>
        <authorList>
            <person name="Han K."/>
            <person name="Peng R."/>
            <person name="Blom J."/>
            <person name="Li Y.-Z."/>
        </authorList>
    </citation>
    <scope>NUCLEOTIDE SEQUENCE [LARGE SCALE GENOMIC DNA]</scope>
    <source>
        <strain evidence="10 11">So0011-07</strain>
    </source>
</reference>
<dbReference type="Pfam" id="PF22842">
    <property type="entry name" value="Pel9A-like_beta_helix"/>
    <property type="match status" value="1"/>
</dbReference>
<sequence>GSTTGAQYYVATNGSDSNPGTLDRPFKTISKGVNAANAGDTVYIRGGTYTGWSNGIHPTKSGTQAAWITFRAYPGELPILDGGGSDGSGFEPVSTAVRYIRVMGIAARNYTSSGFANGWNNPSSNIELKYTIAENNGINGIAFYKATGVRIENSIIAHNGNKLPSWSSGVNLFQVGGTAQDNVVHGNVSFENIDISSNRSDGSGFILDENSTGATFENNIGFRNGGSCIRITRSPNAVIANNTCFGNGIDPNVQYHHEIFFSDAGSRTGAVVRNNVAVASSGNQALFGATGVTQSNNLLLNGGAAAPFFTSTSGALDFHAADGATQLIDAGTSASAPTDDIGFDPRCLKQQSGQAVSWWQYAPDYTYIASVGGIEGCFRPVARPQGSAADIGAYERPSGG</sequence>
<evidence type="ECO:0000256" key="5">
    <source>
        <dbReference type="ARBA" id="ARBA00022729"/>
    </source>
</evidence>
<evidence type="ECO:0000256" key="8">
    <source>
        <dbReference type="ARBA" id="ARBA00038263"/>
    </source>
</evidence>
<dbReference type="InterPro" id="IPR012334">
    <property type="entry name" value="Pectin_lyas_fold"/>
</dbReference>
<keyword evidence="5" id="KW-0732">Signal</keyword>
<gene>
    <name evidence="10" type="ORF">BE17_33665</name>
</gene>
<dbReference type="Proteomes" id="UP000075635">
    <property type="component" value="Unassembled WGS sequence"/>
</dbReference>
<keyword evidence="3" id="KW-0964">Secreted</keyword>
<evidence type="ECO:0000256" key="7">
    <source>
        <dbReference type="ARBA" id="ARBA00023239"/>
    </source>
</evidence>
<dbReference type="InterPro" id="IPR006626">
    <property type="entry name" value="PbH1"/>
</dbReference>
<evidence type="ECO:0000313" key="11">
    <source>
        <dbReference type="Proteomes" id="UP000075635"/>
    </source>
</evidence>
<dbReference type="InterPro" id="IPR011050">
    <property type="entry name" value="Pectin_lyase_fold/virulence"/>
</dbReference>
<dbReference type="GO" id="GO:0016837">
    <property type="term" value="F:carbon-oxygen lyase activity, acting on polysaccharides"/>
    <property type="evidence" value="ECO:0007669"/>
    <property type="project" value="TreeGrafter"/>
</dbReference>
<dbReference type="SUPFAM" id="SSF51126">
    <property type="entry name" value="Pectin lyase-like"/>
    <property type="match status" value="1"/>
</dbReference>
<evidence type="ECO:0000256" key="6">
    <source>
        <dbReference type="ARBA" id="ARBA00022837"/>
    </source>
</evidence>
<dbReference type="InterPro" id="IPR053868">
    <property type="entry name" value="Pel9A-like_beta_helix"/>
</dbReference>
<proteinExistence type="inferred from homology"/>
<dbReference type="GO" id="GO:0046872">
    <property type="term" value="F:metal ion binding"/>
    <property type="evidence" value="ECO:0007669"/>
    <property type="project" value="UniProtKB-KW"/>
</dbReference>
<dbReference type="PANTHER" id="PTHR40088:SF1">
    <property type="entry name" value="PECTATE LYASE PEL9"/>
    <property type="match status" value="1"/>
</dbReference>
<dbReference type="EMBL" id="JEMB01003116">
    <property type="protein sequence ID" value="KYF75479.1"/>
    <property type="molecule type" value="Genomic_DNA"/>
</dbReference>
<evidence type="ECO:0000256" key="2">
    <source>
        <dbReference type="ARBA" id="ARBA00004613"/>
    </source>
</evidence>
<keyword evidence="6" id="KW-0106">Calcium</keyword>
<dbReference type="GO" id="GO:0005576">
    <property type="term" value="C:extracellular region"/>
    <property type="evidence" value="ECO:0007669"/>
    <property type="project" value="UniProtKB-SubCell"/>
</dbReference>
<evidence type="ECO:0000313" key="10">
    <source>
        <dbReference type="EMBL" id="KYF75479.1"/>
    </source>
</evidence>
<comment type="subcellular location">
    <subcellularLocation>
        <location evidence="2">Secreted</location>
    </subcellularLocation>
</comment>
<organism evidence="10 11">
    <name type="scientific">Sorangium cellulosum</name>
    <name type="common">Polyangium cellulosum</name>
    <dbReference type="NCBI Taxonomy" id="56"/>
    <lineage>
        <taxon>Bacteria</taxon>
        <taxon>Pseudomonadati</taxon>
        <taxon>Myxococcota</taxon>
        <taxon>Polyangia</taxon>
        <taxon>Polyangiales</taxon>
        <taxon>Polyangiaceae</taxon>
        <taxon>Sorangium</taxon>
    </lineage>
</organism>
<evidence type="ECO:0000256" key="1">
    <source>
        <dbReference type="ARBA" id="ARBA00001913"/>
    </source>
</evidence>
<keyword evidence="7" id="KW-0456">Lyase</keyword>
<dbReference type="InterPro" id="IPR052052">
    <property type="entry name" value="Polysaccharide_Lyase_9"/>
</dbReference>
<protein>
    <recommendedName>
        <fullName evidence="9">Pel9A-like right handed beta-helix region domain-containing protein</fullName>
    </recommendedName>
</protein>
<evidence type="ECO:0000259" key="9">
    <source>
        <dbReference type="Pfam" id="PF22842"/>
    </source>
</evidence>
<comment type="cofactor">
    <cofactor evidence="1">
        <name>Ca(2+)</name>
        <dbReference type="ChEBI" id="CHEBI:29108"/>
    </cofactor>
</comment>
<evidence type="ECO:0000256" key="3">
    <source>
        <dbReference type="ARBA" id="ARBA00022525"/>
    </source>
</evidence>
<dbReference type="SMART" id="SM00710">
    <property type="entry name" value="PbH1"/>
    <property type="match status" value="6"/>
</dbReference>
<comment type="similarity">
    <text evidence="8">Belongs to the polysaccharide lyase 9 family.</text>
</comment>
<feature type="non-terminal residue" evidence="10">
    <location>
        <position position="1"/>
    </location>
</feature>
<name>A0A150R5E6_SORCE</name>
<evidence type="ECO:0000256" key="4">
    <source>
        <dbReference type="ARBA" id="ARBA00022723"/>
    </source>
</evidence>
<dbReference type="Gene3D" id="2.160.20.10">
    <property type="entry name" value="Single-stranded right-handed beta-helix, Pectin lyase-like"/>
    <property type="match status" value="1"/>
</dbReference>
<keyword evidence="4" id="KW-0479">Metal-binding</keyword>
<feature type="domain" description="Pel9A-like right handed beta-helix region" evidence="9">
    <location>
        <begin position="7"/>
        <end position="59"/>
    </location>
</feature>
<dbReference type="PANTHER" id="PTHR40088">
    <property type="entry name" value="PECTATE LYASE (EUROFUNG)"/>
    <property type="match status" value="1"/>
</dbReference>